<dbReference type="KEGG" id="glz:GLAREA_01561"/>
<proteinExistence type="predicted"/>
<dbReference type="AlphaFoldDB" id="S3CKA5"/>
<dbReference type="Proteomes" id="UP000016922">
    <property type="component" value="Unassembled WGS sequence"/>
</dbReference>
<dbReference type="RefSeq" id="XP_008086968.1">
    <property type="nucleotide sequence ID" value="XM_008088777.1"/>
</dbReference>
<evidence type="ECO:0000313" key="3">
    <source>
        <dbReference type="Proteomes" id="UP000016922"/>
    </source>
</evidence>
<organism evidence="2 3">
    <name type="scientific">Glarea lozoyensis (strain ATCC 20868 / MF5171)</name>
    <dbReference type="NCBI Taxonomy" id="1116229"/>
    <lineage>
        <taxon>Eukaryota</taxon>
        <taxon>Fungi</taxon>
        <taxon>Dikarya</taxon>
        <taxon>Ascomycota</taxon>
        <taxon>Pezizomycotina</taxon>
        <taxon>Leotiomycetes</taxon>
        <taxon>Helotiales</taxon>
        <taxon>Helotiaceae</taxon>
        <taxon>Glarea</taxon>
    </lineage>
</organism>
<name>S3CKA5_GLAL2</name>
<sequence length="276" mass="31084">MPSPFSTDRRDLCQHVRYRTGCLACAAHGTRNEIRDATTEKERREAAMSRHQALLQEDVCGVERDNFAAELEKATKYCAAWDQRRQELEAVLASEEVEIKKVCDCTDPDALSKAFESKAIERENELLEIWRKASKTEKGDGLIKMVEENPDYKSSSKGLDRSSVPATPDPAAMNYGRAIAMFGVPDEPGKDQRQESESAEPLDLPPQTDRQAILPRDSPTRDERRKTLIAQLKAWEAPEDFDNGSSNHPDPRQFYNGPPLALLDLQKLGLNENVKK</sequence>
<keyword evidence="3" id="KW-1185">Reference proteome</keyword>
<dbReference type="GeneID" id="19460619"/>
<dbReference type="EMBL" id="KE145371">
    <property type="protein sequence ID" value="EPE25649.1"/>
    <property type="molecule type" value="Genomic_DNA"/>
</dbReference>
<accession>S3CKA5</accession>
<feature type="region of interest" description="Disordered" evidence="1">
    <location>
        <begin position="141"/>
        <end position="258"/>
    </location>
</feature>
<gene>
    <name evidence="2" type="ORF">GLAREA_01561</name>
</gene>
<evidence type="ECO:0000313" key="2">
    <source>
        <dbReference type="EMBL" id="EPE25649.1"/>
    </source>
</evidence>
<feature type="compositionally biased region" description="Basic and acidic residues" evidence="1">
    <location>
        <begin position="141"/>
        <end position="151"/>
    </location>
</feature>
<reference evidence="2 3" key="1">
    <citation type="journal article" date="2013" name="BMC Genomics">
        <title>Genomics-driven discovery of the pneumocandin biosynthetic gene cluster in the fungus Glarea lozoyensis.</title>
        <authorList>
            <person name="Chen L."/>
            <person name="Yue Q."/>
            <person name="Zhang X."/>
            <person name="Xiang M."/>
            <person name="Wang C."/>
            <person name="Li S."/>
            <person name="Che Y."/>
            <person name="Ortiz-Lopez F.J."/>
            <person name="Bills G.F."/>
            <person name="Liu X."/>
            <person name="An Z."/>
        </authorList>
    </citation>
    <scope>NUCLEOTIDE SEQUENCE [LARGE SCALE GENOMIC DNA]</scope>
    <source>
        <strain evidence="3">ATCC 20868 / MF5171</strain>
    </source>
</reference>
<evidence type="ECO:0000256" key="1">
    <source>
        <dbReference type="SAM" id="MobiDB-lite"/>
    </source>
</evidence>
<protein>
    <submittedName>
        <fullName evidence="2">Uncharacterized protein</fullName>
    </submittedName>
</protein>
<dbReference type="HOGENOM" id="CLU_1008488_0_0_1"/>
<feature type="compositionally biased region" description="Basic and acidic residues" evidence="1">
    <location>
        <begin position="187"/>
        <end position="196"/>
    </location>
</feature>
<dbReference type="OrthoDB" id="3741657at2759"/>